<feature type="signal peptide" evidence="1">
    <location>
        <begin position="1"/>
        <end position="26"/>
    </location>
</feature>
<comment type="caution">
    <text evidence="2">The sequence shown here is derived from an EMBL/GenBank/DDBJ whole genome shotgun (WGS) entry which is preliminary data.</text>
</comment>
<dbReference type="Gene3D" id="2.160.20.10">
    <property type="entry name" value="Single-stranded right-handed beta-helix, Pectin lyase-like"/>
    <property type="match status" value="1"/>
</dbReference>
<evidence type="ECO:0008006" key="4">
    <source>
        <dbReference type="Google" id="ProtNLM"/>
    </source>
</evidence>
<keyword evidence="3" id="KW-1185">Reference proteome</keyword>
<dbReference type="SUPFAM" id="SSF51126">
    <property type="entry name" value="Pectin lyase-like"/>
    <property type="match status" value="1"/>
</dbReference>
<dbReference type="Proteomes" id="UP001595665">
    <property type="component" value="Unassembled WGS sequence"/>
</dbReference>
<keyword evidence="1" id="KW-0732">Signal</keyword>
<proteinExistence type="predicted"/>
<evidence type="ECO:0000313" key="2">
    <source>
        <dbReference type="EMBL" id="MFC3456723.1"/>
    </source>
</evidence>
<dbReference type="EMBL" id="JBHRVV010000001">
    <property type="protein sequence ID" value="MFC3456723.1"/>
    <property type="molecule type" value="Genomic_DNA"/>
</dbReference>
<dbReference type="InterPro" id="IPR012334">
    <property type="entry name" value="Pectin_lyas_fold"/>
</dbReference>
<name>A0ABV7PFC4_9BURK</name>
<protein>
    <recommendedName>
        <fullName evidence="4">Right handed beta helix domain-containing protein</fullName>
    </recommendedName>
</protein>
<accession>A0ABV7PFC4</accession>
<feature type="chain" id="PRO_5047381215" description="Right handed beta helix domain-containing protein" evidence="1">
    <location>
        <begin position="27"/>
        <end position="399"/>
    </location>
</feature>
<organism evidence="2 3">
    <name type="scientific">Massilia haematophila</name>
    <dbReference type="NCBI Taxonomy" id="457923"/>
    <lineage>
        <taxon>Bacteria</taxon>
        <taxon>Pseudomonadati</taxon>
        <taxon>Pseudomonadota</taxon>
        <taxon>Betaproteobacteria</taxon>
        <taxon>Burkholderiales</taxon>
        <taxon>Oxalobacteraceae</taxon>
        <taxon>Telluria group</taxon>
        <taxon>Massilia</taxon>
    </lineage>
</organism>
<dbReference type="RefSeq" id="WP_379732795.1">
    <property type="nucleotide sequence ID" value="NZ_JBHRVV010000001.1"/>
</dbReference>
<gene>
    <name evidence="2" type="ORF">ACFOPH_00450</name>
</gene>
<reference evidence="3" key="1">
    <citation type="journal article" date="2019" name="Int. J. Syst. Evol. Microbiol.">
        <title>The Global Catalogue of Microorganisms (GCM) 10K type strain sequencing project: providing services to taxonomists for standard genome sequencing and annotation.</title>
        <authorList>
            <consortium name="The Broad Institute Genomics Platform"/>
            <consortium name="The Broad Institute Genome Sequencing Center for Infectious Disease"/>
            <person name="Wu L."/>
            <person name="Ma J."/>
        </authorList>
    </citation>
    <scope>NUCLEOTIDE SEQUENCE [LARGE SCALE GENOMIC DNA]</scope>
    <source>
        <strain evidence="3">CCM 7480</strain>
    </source>
</reference>
<evidence type="ECO:0000313" key="3">
    <source>
        <dbReference type="Proteomes" id="UP001595665"/>
    </source>
</evidence>
<sequence>MQSIRSNATNRIAFAVSALVVGAAFAAPASAATLSVGSGKTYATPCKAFAAAKTGDVVEIQAATYSGDVCAVKASNLTIRGVNGRPKINANGKAALSKGTWVIQGNNVTVDNVEMYGAKVADKNGAALRLEGTNFTLRNSFLHDNENGILSGANTASTVTIEYTEFGRNGYGDGYSHNLYIGKVAKLYFRYNFSHDANVGHNLKSRALYNMIAYNRFSSLRSGETGSTKAGKPSYEINVPNGGTTYIIGNVIMQPASNNNPAMVSYGEEGVGDRKTDLYVINNTFVNDESSRGTFVTVRNAATPAKLINNIFSGGGTVTTQSSAVQKTNYRSVSGDFVNKAAYDLRPASGTQIVNAGSNPGSSDGGLSLKATASYKHTASYASRSTLGGTIDIGAYEVK</sequence>
<dbReference type="InterPro" id="IPR011050">
    <property type="entry name" value="Pectin_lyase_fold/virulence"/>
</dbReference>
<evidence type="ECO:0000256" key="1">
    <source>
        <dbReference type="SAM" id="SignalP"/>
    </source>
</evidence>